<protein>
    <submittedName>
        <fullName evidence="4">Putative maturase</fullName>
    </submittedName>
    <submittedName>
        <fullName evidence="6">Putative reverse transcriptase</fullName>
    </submittedName>
</protein>
<gene>
    <name evidence="4" type="primary">mat1b</name>
    <name evidence="5" type="synonym">mat1c</name>
</gene>
<dbReference type="EMBL" id="MF401423">
    <property type="protein sequence ID" value="ATJ02904.1"/>
    <property type="molecule type" value="Genomic_DNA"/>
</dbReference>
<evidence type="ECO:0000313" key="6">
    <source>
        <dbReference type="EMBL" id="ATJ02904.1"/>
    </source>
</evidence>
<evidence type="ECO:0000313" key="3">
    <source>
        <dbReference type="EMBL" id="AJA41202.1"/>
    </source>
</evidence>
<keyword evidence="6" id="KW-0695">RNA-directed DNA polymerase</keyword>
<keyword evidence="4" id="KW-0934">Plastid</keyword>
<name>A0A0A7RS90_PORPP</name>
<dbReference type="AlphaFoldDB" id="A0A0A7RS90"/>
<dbReference type="EMBL" id="KJ826374">
    <property type="protein sequence ID" value="AJA41208.1"/>
    <property type="molecule type" value="Genomic_DNA"/>
</dbReference>
<evidence type="ECO:0000313" key="4">
    <source>
        <dbReference type="EMBL" id="AJA41204.1"/>
    </source>
</evidence>
<dbReference type="GO" id="GO:0003964">
    <property type="term" value="F:RNA-directed DNA polymerase activity"/>
    <property type="evidence" value="ECO:0007669"/>
    <property type="project" value="UniProtKB-KW"/>
</dbReference>
<feature type="domain" description="Group II intron maturase-specific" evidence="1">
    <location>
        <begin position="367"/>
        <end position="432"/>
    </location>
</feature>
<proteinExistence type="predicted"/>
<keyword evidence="4" id="KW-0150">Chloroplast</keyword>
<feature type="domain" description="Reverse transcriptase N-terminal" evidence="2">
    <location>
        <begin position="14"/>
        <end position="96"/>
    </location>
</feature>
<dbReference type="EMBL" id="KJ826371">
    <property type="protein sequence ID" value="AJA41202.1"/>
    <property type="molecule type" value="Genomic_DNA"/>
</dbReference>
<dbReference type="Pfam" id="PF13655">
    <property type="entry name" value="RVT_N"/>
    <property type="match status" value="1"/>
</dbReference>
<keyword evidence="6" id="KW-0808">Transferase</keyword>
<dbReference type="EMBL" id="KJ826372">
    <property type="protein sequence ID" value="AJA41204.1"/>
    <property type="molecule type" value="Genomic_DNA"/>
</dbReference>
<dbReference type="InterPro" id="IPR013597">
    <property type="entry name" value="Mat_intron_G2"/>
</dbReference>
<reference evidence="4" key="2">
    <citation type="journal article" date="2015" name="PeerJ">
        <title>Recent mobility of plastid encoded group II introns and twintrons in five strains of the unicellular red alga Porphyridium.</title>
        <authorList>
            <person name="Perrineau M.M."/>
            <person name="Price D.C."/>
            <person name="Mohr G."/>
            <person name="Bhattacharya D."/>
        </authorList>
    </citation>
    <scope>NUCLEOTIDE SEQUENCE</scope>
    <source>
        <strain evidence="5">CCMP1328</strain>
        <strain evidence="3">SAG 1380-1a</strain>
        <strain evidence="4">SAG 1380-1b</strain>
    </source>
</reference>
<evidence type="ECO:0000313" key="5">
    <source>
        <dbReference type="EMBL" id="AJA41208.1"/>
    </source>
</evidence>
<evidence type="ECO:0000259" key="1">
    <source>
        <dbReference type="Pfam" id="PF08388"/>
    </source>
</evidence>
<organism evidence="4">
    <name type="scientific">Porphyridium purpureum</name>
    <name type="common">Red alga</name>
    <name type="synonym">Porphyridium cruentum</name>
    <dbReference type="NCBI Taxonomy" id="35688"/>
    <lineage>
        <taxon>Eukaryota</taxon>
        <taxon>Rhodophyta</taxon>
        <taxon>Bangiophyceae</taxon>
        <taxon>Porphyridiales</taxon>
        <taxon>Porphyridiaceae</taxon>
        <taxon>Porphyridium</taxon>
    </lineage>
</organism>
<accession>A0A0A7RS90</accession>
<sequence>MKQNTIEKIEFDDWDSINWQKITQIVFSTQKEIWDASINNEKKLLRKIQTEAFNSWSFKLLAVKYVTNKKFIQTIAGVKYRTYIPNQYKIELAKKLIIEKKSFNLSNVDVNQYNLPLIIQDSALQLLVKLILEPEWTAKMEDYIYNDKLASQGNINDLVYNLCLLINSKKKYRYVVHGYISKINTKINLDYFNNTHGYSGNVSKQLNSWINADCFTPNQLFTKQFPKQKKSIIGDLIFDILIHGLEWDLYRKYNLEYKCSLITKTVENCFPFKITRISDQIILLVDDIQNLFKVTKTVNNFLAKANLGLTHDSIEMASLEKGFDFLGFYIRQYRGYDKISILPSKSQMENHLRKLRGVIYHEYEGKVRATTNKSIDEVINEMNPIINDWCLYYKDFIHIEILRSLDWKISNTIYKWFKKKVKSVNTLAKWKRNCQVIFNGKQRIGTSFNSVLILHSDFKPCIYKQLPYGNCVYYECKNLSREQN</sequence>
<reference evidence="6" key="3">
    <citation type="journal article" date="2017" name="Mitochondrial DNA Part B Resour">
        <title>Characterization of the complete plastid genome of Porphyridium purpureum strain CCMP1328.</title>
        <authorList>
            <person name="Bi G."/>
        </authorList>
    </citation>
    <scope>NUCLEOTIDE SEQUENCE</scope>
</reference>
<reference evidence="4" key="1">
    <citation type="submission" date="2014-05" db="EMBL/GenBank/DDBJ databases">
        <authorList>
            <person name="Perrineau M.-M."/>
        </authorList>
    </citation>
    <scope>NUCLEOTIDE SEQUENCE</scope>
    <source>
        <strain evidence="5">CCMP1328</strain>
        <strain evidence="3">SAG 1380-1a</strain>
        <strain evidence="4">SAG 1380-1b</strain>
    </source>
</reference>
<keyword evidence="6" id="KW-0548">Nucleotidyltransferase</keyword>
<dbReference type="InterPro" id="IPR025960">
    <property type="entry name" value="RVT_N"/>
</dbReference>
<dbReference type="Pfam" id="PF08388">
    <property type="entry name" value="GIIM"/>
    <property type="match status" value="1"/>
</dbReference>
<evidence type="ECO:0000259" key="2">
    <source>
        <dbReference type="Pfam" id="PF13655"/>
    </source>
</evidence>
<geneLocation type="plastid" evidence="4"/>